<dbReference type="EMBL" id="UZAG01020465">
    <property type="protein sequence ID" value="VDO46830.1"/>
    <property type="molecule type" value="Genomic_DNA"/>
</dbReference>
<organism evidence="3">
    <name type="scientific">Brugia timori</name>
    <dbReference type="NCBI Taxonomy" id="42155"/>
    <lineage>
        <taxon>Eukaryota</taxon>
        <taxon>Metazoa</taxon>
        <taxon>Ecdysozoa</taxon>
        <taxon>Nematoda</taxon>
        <taxon>Chromadorea</taxon>
        <taxon>Rhabditida</taxon>
        <taxon>Spirurina</taxon>
        <taxon>Spiruromorpha</taxon>
        <taxon>Filarioidea</taxon>
        <taxon>Onchocercidae</taxon>
        <taxon>Brugia</taxon>
    </lineage>
</organism>
<evidence type="ECO:0000313" key="2">
    <source>
        <dbReference type="Proteomes" id="UP000280834"/>
    </source>
</evidence>
<evidence type="ECO:0000313" key="3">
    <source>
        <dbReference type="WBParaSite" id="BTMF_0001579901-mRNA-1"/>
    </source>
</evidence>
<name>A0A0R3R701_9BILA</name>
<evidence type="ECO:0000313" key="1">
    <source>
        <dbReference type="EMBL" id="VDO46830.1"/>
    </source>
</evidence>
<sequence length="99" mass="11470">MAVGGEMEREEQSICAVDWKLPTYTTVSASPASSLHVLILLIYWKCPYNLLFYCCREQDMSIKLMKQRWLVKEVDDKKDSTEIVSNFNLFGVTGFYRSC</sequence>
<dbReference type="Proteomes" id="UP000280834">
    <property type="component" value="Unassembled WGS sequence"/>
</dbReference>
<reference evidence="1 2" key="2">
    <citation type="submission" date="2018-11" db="EMBL/GenBank/DDBJ databases">
        <authorList>
            <consortium name="Pathogen Informatics"/>
        </authorList>
    </citation>
    <scope>NUCLEOTIDE SEQUENCE [LARGE SCALE GENOMIC DNA]</scope>
</reference>
<accession>A0A0R3R701</accession>
<keyword evidence="2" id="KW-1185">Reference proteome</keyword>
<dbReference type="WBParaSite" id="BTMF_0001579901-mRNA-1">
    <property type="protein sequence ID" value="BTMF_0001579901-mRNA-1"/>
    <property type="gene ID" value="BTMF_0001579901"/>
</dbReference>
<reference evidence="3" key="1">
    <citation type="submission" date="2017-02" db="UniProtKB">
        <authorList>
            <consortium name="WormBaseParasite"/>
        </authorList>
    </citation>
    <scope>IDENTIFICATION</scope>
</reference>
<gene>
    <name evidence="1" type="ORF">BTMF_LOCUS13785</name>
</gene>
<protein>
    <submittedName>
        <fullName evidence="3">Ovule protein</fullName>
    </submittedName>
</protein>
<dbReference type="AlphaFoldDB" id="A0A0R3R701"/>
<proteinExistence type="predicted"/>